<dbReference type="GO" id="GO:0005634">
    <property type="term" value="C:nucleus"/>
    <property type="evidence" value="ECO:0007669"/>
    <property type="project" value="UniProtKB-SubCell"/>
</dbReference>
<accession>A0A7N2KN15</accession>
<dbReference type="AlphaFoldDB" id="A0A7N2KN15"/>
<feature type="region of interest" description="Disordered" evidence="3">
    <location>
        <begin position="406"/>
        <end position="442"/>
    </location>
</feature>
<sequence length="587" mass="65820">MNITSKDSLITSDEIANMFTSKFSEVDLSLFAASEQEAIGVEHFLVEPKCNQNLLGGTFDFEAFHSQKFFDVEDFSGAIEYDEIKADFNAVHSNLTREAQEETPELLEEMLQVAGDEVLDGKTRLPTCEEFILDAKPADEVTILGHGSCKVSCVGNVGLGRYSPDFHERDSAAEISNMSSASVPALESTYNQNSPVLDEMTVQELHEAFKSMFGRETSVTDKQWLKCHLLFGLQNQVQLDNGLNLIKRDTTSYKIGGKTVCFSSCDSSGSATGSINSVLVDKTMAVGWHVERKRFAGLDTLKTSSEDSKIDLCSLDGGDEALVTQKRLRKPPKRYIEESMEDKSRYCKRKNGDCEVVYKESREKLLSVRSHKRLYPKGFGAAPMVCQDKSFKGSCIQVPFGLPVEEGHTETDSSSWNSEDFKDDRLSSPNEEVDTEPHSARSQDEICGDGFITRSSTQKVSSHRKHHISWTSSEVMKLIEGVTRCGVGRWAEIKRLMFSSSSRRTPVDLKDKWRNLLRASYAQLQCKRKVKQGQKQVSNQVPESVLWRVRELSTTYPYQRERKFKVSCTDSSNFSASTNNILVPLST</sequence>
<reference evidence="6 7" key="1">
    <citation type="journal article" date="2016" name="G3 (Bethesda)">
        <title>First Draft Assembly and Annotation of the Genome of a California Endemic Oak Quercus lobata Nee (Fagaceae).</title>
        <authorList>
            <person name="Sork V.L."/>
            <person name="Fitz-Gibbon S.T."/>
            <person name="Puiu D."/>
            <person name="Crepeau M."/>
            <person name="Gugger P.F."/>
            <person name="Sherman R."/>
            <person name="Stevens K."/>
            <person name="Langley C.H."/>
            <person name="Pellegrini M."/>
            <person name="Salzberg S.L."/>
        </authorList>
    </citation>
    <scope>NUCLEOTIDE SEQUENCE [LARGE SCALE GENOMIC DNA]</scope>
    <source>
        <strain evidence="6 7">cv. SW786</strain>
    </source>
</reference>
<evidence type="ECO:0000259" key="4">
    <source>
        <dbReference type="PROSITE" id="PS50090"/>
    </source>
</evidence>
<dbReference type="EnsemblPlants" id="QL01p021039:mrna">
    <property type="protein sequence ID" value="QL01p021039:mrna"/>
    <property type="gene ID" value="QL01p021039"/>
</dbReference>
<dbReference type="InParanoid" id="A0A7N2KN15"/>
<dbReference type="PROSITE" id="PS50090">
    <property type="entry name" value="MYB_LIKE"/>
    <property type="match status" value="1"/>
</dbReference>
<dbReference type="OrthoDB" id="608866at2759"/>
<name>A0A7N2KN15_QUELO</name>
<dbReference type="PANTHER" id="PTHR47122:SF8">
    <property type="entry name" value="MYB-LIKE DOMAIN-CONTAINING PROTEIN"/>
    <property type="match status" value="1"/>
</dbReference>
<feature type="domain" description="HTH myb-type" evidence="5">
    <location>
        <begin position="462"/>
        <end position="521"/>
    </location>
</feature>
<dbReference type="KEGG" id="qlo:115983020"/>
<evidence type="ECO:0000313" key="7">
    <source>
        <dbReference type="Proteomes" id="UP000594261"/>
    </source>
</evidence>
<dbReference type="OMA" id="WLESHMI"/>
<gene>
    <name evidence="6" type="primary">LOC115983020</name>
</gene>
<dbReference type="Gene3D" id="1.10.246.220">
    <property type="match status" value="1"/>
</dbReference>
<dbReference type="GeneID" id="115983020"/>
<dbReference type="Gramene" id="QL01p021039:mrna">
    <property type="protein sequence ID" value="QL01p021039:mrna"/>
    <property type="gene ID" value="QL01p021039"/>
</dbReference>
<protein>
    <submittedName>
        <fullName evidence="6">Uncharacterized protein</fullName>
    </submittedName>
</protein>
<dbReference type="PANTHER" id="PTHR47122">
    <property type="entry name" value="MYB-LIKE DNA-BINDING DOMAIN CONTAINING PROTEIN, EXPRESSED"/>
    <property type="match status" value="1"/>
</dbReference>
<dbReference type="InterPro" id="IPR017930">
    <property type="entry name" value="Myb_dom"/>
</dbReference>
<evidence type="ECO:0000256" key="3">
    <source>
        <dbReference type="SAM" id="MobiDB-lite"/>
    </source>
</evidence>
<organism evidence="6 7">
    <name type="scientific">Quercus lobata</name>
    <name type="common">Valley oak</name>
    <dbReference type="NCBI Taxonomy" id="97700"/>
    <lineage>
        <taxon>Eukaryota</taxon>
        <taxon>Viridiplantae</taxon>
        <taxon>Streptophyta</taxon>
        <taxon>Embryophyta</taxon>
        <taxon>Tracheophyta</taxon>
        <taxon>Spermatophyta</taxon>
        <taxon>Magnoliopsida</taxon>
        <taxon>eudicotyledons</taxon>
        <taxon>Gunneridae</taxon>
        <taxon>Pentapetalae</taxon>
        <taxon>rosids</taxon>
        <taxon>fabids</taxon>
        <taxon>Fagales</taxon>
        <taxon>Fagaceae</taxon>
        <taxon>Quercus</taxon>
    </lineage>
</organism>
<dbReference type="InterPro" id="IPR009057">
    <property type="entry name" value="Homeodomain-like_sf"/>
</dbReference>
<evidence type="ECO:0000313" key="6">
    <source>
        <dbReference type="EnsemblPlants" id="QL01p021039:mrna"/>
    </source>
</evidence>
<dbReference type="Pfam" id="PF00249">
    <property type="entry name" value="Myb_DNA-binding"/>
    <property type="match status" value="1"/>
</dbReference>
<reference evidence="6" key="2">
    <citation type="submission" date="2021-01" db="UniProtKB">
        <authorList>
            <consortium name="EnsemblPlants"/>
        </authorList>
    </citation>
    <scope>IDENTIFICATION</scope>
</reference>
<dbReference type="CDD" id="cd11660">
    <property type="entry name" value="SANT_TRF"/>
    <property type="match status" value="1"/>
</dbReference>
<proteinExistence type="predicted"/>
<evidence type="ECO:0000256" key="1">
    <source>
        <dbReference type="ARBA" id="ARBA00004123"/>
    </source>
</evidence>
<feature type="domain" description="Myb-like" evidence="4">
    <location>
        <begin position="469"/>
        <end position="517"/>
    </location>
</feature>
<dbReference type="RefSeq" id="XP_030961627.1">
    <property type="nucleotide sequence ID" value="XM_031105767.1"/>
</dbReference>
<comment type="subcellular location">
    <subcellularLocation>
        <location evidence="1">Nucleus</location>
    </subcellularLocation>
</comment>
<keyword evidence="7" id="KW-1185">Reference proteome</keyword>
<keyword evidence="2" id="KW-0539">Nucleus</keyword>
<dbReference type="SMART" id="SM00717">
    <property type="entry name" value="SANT"/>
    <property type="match status" value="1"/>
</dbReference>
<dbReference type="InterPro" id="IPR001005">
    <property type="entry name" value="SANT/Myb"/>
</dbReference>
<dbReference type="Proteomes" id="UP000594261">
    <property type="component" value="Chromosome 1"/>
</dbReference>
<dbReference type="SUPFAM" id="SSF46689">
    <property type="entry name" value="Homeodomain-like"/>
    <property type="match status" value="1"/>
</dbReference>
<evidence type="ECO:0000259" key="5">
    <source>
        <dbReference type="PROSITE" id="PS51294"/>
    </source>
</evidence>
<evidence type="ECO:0000256" key="2">
    <source>
        <dbReference type="ARBA" id="ARBA00023242"/>
    </source>
</evidence>
<dbReference type="PROSITE" id="PS51294">
    <property type="entry name" value="HTH_MYB"/>
    <property type="match status" value="1"/>
</dbReference>
<dbReference type="EMBL" id="LRBV02000001">
    <property type="status" value="NOT_ANNOTATED_CDS"/>
    <property type="molecule type" value="Genomic_DNA"/>
</dbReference>